<dbReference type="RefSeq" id="WP_096366860.1">
    <property type="nucleotide sequence ID" value="NZ_AP018052.1"/>
</dbReference>
<dbReference type="InterPro" id="IPR039315">
    <property type="entry name" value="CheW"/>
</dbReference>
<proteinExistence type="predicted"/>
<evidence type="ECO:0000259" key="1">
    <source>
        <dbReference type="PROSITE" id="PS50851"/>
    </source>
</evidence>
<dbReference type="SMART" id="SM00260">
    <property type="entry name" value="CheW"/>
    <property type="match status" value="1"/>
</dbReference>
<dbReference type="Gene3D" id="2.30.30.40">
    <property type="entry name" value="SH3 Domains"/>
    <property type="match status" value="1"/>
</dbReference>
<keyword evidence="3" id="KW-1185">Reference proteome</keyword>
<dbReference type="GO" id="GO:0007165">
    <property type="term" value="P:signal transduction"/>
    <property type="evidence" value="ECO:0007669"/>
    <property type="project" value="InterPro"/>
</dbReference>
<reference evidence="2 3" key="1">
    <citation type="submission" date="2017-05" db="EMBL/GenBank/DDBJ databases">
        <title>Thiocyanate degradation by Thiohalobacter thiocyanaticus FOKN1.</title>
        <authorList>
            <person name="Oshiki M."/>
            <person name="Fukushima T."/>
            <person name="Kawano S."/>
            <person name="Nakagawa J."/>
        </authorList>
    </citation>
    <scope>NUCLEOTIDE SEQUENCE [LARGE SCALE GENOMIC DNA]</scope>
    <source>
        <strain evidence="2 3">FOKN1</strain>
    </source>
</reference>
<dbReference type="PROSITE" id="PS50851">
    <property type="entry name" value="CHEW"/>
    <property type="match status" value="1"/>
</dbReference>
<dbReference type="OrthoDB" id="21913at2"/>
<dbReference type="PANTHER" id="PTHR22617:SF43">
    <property type="entry name" value="PROTEIN PILI"/>
    <property type="match status" value="1"/>
</dbReference>
<gene>
    <name evidence="2" type="ORF">FOKN1_2432</name>
</gene>
<dbReference type="Pfam" id="PF01584">
    <property type="entry name" value="CheW"/>
    <property type="match status" value="1"/>
</dbReference>
<dbReference type="SUPFAM" id="SSF50341">
    <property type="entry name" value="CheW-like"/>
    <property type="match status" value="1"/>
</dbReference>
<dbReference type="InterPro" id="IPR002545">
    <property type="entry name" value="CheW-lke_dom"/>
</dbReference>
<dbReference type="Proteomes" id="UP000218765">
    <property type="component" value="Chromosome"/>
</dbReference>
<dbReference type="KEGG" id="ttc:FOKN1_2432"/>
<dbReference type="Gene3D" id="2.40.50.180">
    <property type="entry name" value="CheA-289, Domain 4"/>
    <property type="match status" value="1"/>
</dbReference>
<dbReference type="InterPro" id="IPR036061">
    <property type="entry name" value="CheW-like_dom_sf"/>
</dbReference>
<dbReference type="GO" id="GO:0005829">
    <property type="term" value="C:cytosol"/>
    <property type="evidence" value="ECO:0007669"/>
    <property type="project" value="TreeGrafter"/>
</dbReference>
<accession>A0A1Z4VUD3</accession>
<evidence type="ECO:0000313" key="3">
    <source>
        <dbReference type="Proteomes" id="UP000218765"/>
    </source>
</evidence>
<evidence type="ECO:0000313" key="2">
    <source>
        <dbReference type="EMBL" id="BAZ94804.1"/>
    </source>
</evidence>
<dbReference type="AlphaFoldDB" id="A0A1Z4VUD3"/>
<dbReference type="EMBL" id="AP018052">
    <property type="protein sequence ID" value="BAZ94804.1"/>
    <property type="molecule type" value="Genomic_DNA"/>
</dbReference>
<dbReference type="GO" id="GO:0006935">
    <property type="term" value="P:chemotaxis"/>
    <property type="evidence" value="ECO:0007669"/>
    <property type="project" value="InterPro"/>
</dbReference>
<feature type="domain" description="CheW-like" evidence="1">
    <location>
        <begin position="1"/>
        <end position="143"/>
    </location>
</feature>
<protein>
    <submittedName>
        <fullName evidence="2">Chemotaxis signal transduction protein</fullName>
    </submittedName>
</protein>
<dbReference type="PANTHER" id="PTHR22617">
    <property type="entry name" value="CHEMOTAXIS SENSOR HISTIDINE KINASE-RELATED"/>
    <property type="match status" value="1"/>
</dbReference>
<sequence length="154" mass="16816">MLHVLFHLDAQRYALDTGRLIEIVPFVELRPLPRAPAYVAGLFDYRGRTVPVIDLTALTLGRSSRVLHSTRILVIDHPLTAGGSRPLGLLAEQVVETLTLAPEAFTDTGVEIPDAHYLGRVARDERGLLQAVEADALLTPEVEALLFRDVAACS</sequence>
<organism evidence="2 3">
    <name type="scientific">Thiohalobacter thiocyanaticus</name>
    <dbReference type="NCBI Taxonomy" id="585455"/>
    <lineage>
        <taxon>Bacteria</taxon>
        <taxon>Pseudomonadati</taxon>
        <taxon>Pseudomonadota</taxon>
        <taxon>Gammaproteobacteria</taxon>
        <taxon>Thiohalobacterales</taxon>
        <taxon>Thiohalobacteraceae</taxon>
        <taxon>Thiohalobacter</taxon>
    </lineage>
</organism>
<name>A0A1Z4VUD3_9GAMM</name>